<dbReference type="Pfam" id="PF24048">
    <property type="entry name" value="LRR_NXF1-5"/>
    <property type="match status" value="1"/>
</dbReference>
<dbReference type="GO" id="GO:0003723">
    <property type="term" value="F:RNA binding"/>
    <property type="evidence" value="ECO:0007669"/>
    <property type="project" value="TreeGrafter"/>
</dbReference>
<dbReference type="InterPro" id="IPR005637">
    <property type="entry name" value="TAP_C_dom"/>
</dbReference>
<dbReference type="InterPro" id="IPR032675">
    <property type="entry name" value="LRR_dom_sf"/>
</dbReference>
<feature type="compositionally biased region" description="Low complexity" evidence="11">
    <location>
        <begin position="54"/>
        <end position="68"/>
    </location>
</feature>
<feature type="domain" description="TAP-C" evidence="13">
    <location>
        <begin position="601"/>
        <end position="654"/>
    </location>
</feature>
<dbReference type="InParanoid" id="A0A1V8SEL1"/>
<feature type="region of interest" description="Disordered" evidence="11">
    <location>
        <begin position="1"/>
        <end position="68"/>
    </location>
</feature>
<proteinExistence type="inferred from homology"/>
<dbReference type="SUPFAM" id="SSF46934">
    <property type="entry name" value="UBA-like"/>
    <property type="match status" value="1"/>
</dbReference>
<dbReference type="FunFam" id="3.10.450.50:FF:000013">
    <property type="entry name" value="mRNA export factor mex67"/>
    <property type="match status" value="1"/>
</dbReference>
<dbReference type="InterPro" id="IPR002075">
    <property type="entry name" value="NTF2_dom"/>
</dbReference>
<dbReference type="PANTHER" id="PTHR10662:SF22">
    <property type="entry name" value="NUCLEAR RNA EXPORT FACTOR 1"/>
    <property type="match status" value="1"/>
</dbReference>
<dbReference type="SUPFAM" id="SSF54427">
    <property type="entry name" value="NTF2-like"/>
    <property type="match status" value="1"/>
</dbReference>
<dbReference type="Pfam" id="PF03943">
    <property type="entry name" value="TAP_C"/>
    <property type="match status" value="1"/>
</dbReference>
<evidence type="ECO:0000259" key="12">
    <source>
        <dbReference type="PROSITE" id="PS50177"/>
    </source>
</evidence>
<dbReference type="Gene3D" id="3.80.10.10">
    <property type="entry name" value="Ribonuclease Inhibitor"/>
    <property type="match status" value="1"/>
</dbReference>
<keyword evidence="6" id="KW-0677">Repeat</keyword>
<dbReference type="InterPro" id="IPR030217">
    <property type="entry name" value="NXF_fam"/>
</dbReference>
<dbReference type="PROSITE" id="PS50177">
    <property type="entry name" value="NTF2_DOMAIN"/>
    <property type="match status" value="1"/>
</dbReference>
<keyword evidence="3" id="KW-0813">Transport</keyword>
<keyword evidence="5" id="KW-0433">Leucine-rich repeat</keyword>
<dbReference type="SUPFAM" id="SSF52058">
    <property type="entry name" value="L domain-like"/>
    <property type="match status" value="1"/>
</dbReference>
<gene>
    <name evidence="14" type="ORF">B0A48_16803</name>
</gene>
<evidence type="ECO:0000256" key="8">
    <source>
        <dbReference type="ARBA" id="ARBA00023242"/>
    </source>
</evidence>
<dbReference type="Proteomes" id="UP000192596">
    <property type="component" value="Unassembled WGS sequence"/>
</dbReference>
<dbReference type="PROSITE" id="PS51281">
    <property type="entry name" value="TAP_C"/>
    <property type="match status" value="1"/>
</dbReference>
<comment type="similarity">
    <text evidence="2">Belongs to the NXF family.</text>
</comment>
<dbReference type="FunCoup" id="A0A1V8SEL1">
    <property type="interactions" value="918"/>
</dbReference>
<dbReference type="FunFam" id="3.80.10.10:FF:000296">
    <property type="entry name" value="mRNA export factor MEX67"/>
    <property type="match status" value="1"/>
</dbReference>
<keyword evidence="8" id="KW-0539">Nucleus</keyword>
<dbReference type="GO" id="GO:0005634">
    <property type="term" value="C:nucleus"/>
    <property type="evidence" value="ECO:0007669"/>
    <property type="project" value="UniProtKB-SubCell"/>
</dbReference>
<dbReference type="Gene3D" id="1.10.8.10">
    <property type="entry name" value="DNA helicase RuvA subunit, C-terminal domain"/>
    <property type="match status" value="1"/>
</dbReference>
<keyword evidence="15" id="KW-1185">Reference proteome</keyword>
<name>A0A1V8SEL1_9PEZI</name>
<evidence type="ECO:0000313" key="14">
    <source>
        <dbReference type="EMBL" id="OQN97261.1"/>
    </source>
</evidence>
<organism evidence="14 15">
    <name type="scientific">Cryoendolithus antarcticus</name>
    <dbReference type="NCBI Taxonomy" id="1507870"/>
    <lineage>
        <taxon>Eukaryota</taxon>
        <taxon>Fungi</taxon>
        <taxon>Dikarya</taxon>
        <taxon>Ascomycota</taxon>
        <taxon>Pezizomycotina</taxon>
        <taxon>Dothideomycetes</taxon>
        <taxon>Dothideomycetidae</taxon>
        <taxon>Cladosporiales</taxon>
        <taxon>Cladosporiaceae</taxon>
        <taxon>Cryoendolithus</taxon>
    </lineage>
</organism>
<protein>
    <recommendedName>
        <fullName evidence="10">mRNA export factor MEX67</fullName>
    </recommendedName>
</protein>
<dbReference type="InterPro" id="IPR032710">
    <property type="entry name" value="NTF2-like_dom_sf"/>
</dbReference>
<dbReference type="GO" id="GO:0016973">
    <property type="term" value="P:poly(A)+ mRNA export from nucleus"/>
    <property type="evidence" value="ECO:0007669"/>
    <property type="project" value="TreeGrafter"/>
</dbReference>
<dbReference type="SMART" id="SM00804">
    <property type="entry name" value="TAP_C"/>
    <property type="match status" value="1"/>
</dbReference>
<dbReference type="InterPro" id="IPR057125">
    <property type="entry name" value="NXF1/2/3/5-like_LRR"/>
</dbReference>
<evidence type="ECO:0000256" key="4">
    <source>
        <dbReference type="ARBA" id="ARBA00022490"/>
    </source>
</evidence>
<evidence type="ECO:0000256" key="9">
    <source>
        <dbReference type="ARBA" id="ARBA00055253"/>
    </source>
</evidence>
<dbReference type="AlphaFoldDB" id="A0A1V8SEL1"/>
<evidence type="ECO:0000256" key="3">
    <source>
        <dbReference type="ARBA" id="ARBA00022448"/>
    </source>
</evidence>
<keyword evidence="4" id="KW-0963">Cytoplasm</keyword>
<dbReference type="PANTHER" id="PTHR10662">
    <property type="entry name" value="NUCLEAR RNA EXPORT FACTOR"/>
    <property type="match status" value="1"/>
</dbReference>
<evidence type="ECO:0000256" key="1">
    <source>
        <dbReference type="ARBA" id="ARBA00004123"/>
    </source>
</evidence>
<sequence>MPGRGSSAPKSAPRGPAALRRDRLRKDRDGDLAMDVAVKGRAARVGKSSPVPTGPRSEGSARSSRGGLLSTGAQRAILKHAGAGDIAMKESRSSQSRGNLELRISNWTKNKASSNPDGGLSSLLSWLEKKASTRLSSRARTVKIKKSRKDGDDVVISVPAEDVGALLRLDGYMWAGINVSVKRLTGDGKTAETNDATEKTRNMLKGVLERRYNADAKLLDFSQLASDPELQQEAVFNSKSTASKFFPAMMVVLDKAFDSVKDRDAAVQSVSLANNELADLKVVSSLSEFLPQLKNLDLSNNKFEKLDQLVLWRKRFHHLDQLVLSGNPIEQADPTFATTIIQWFPKLRTLNGIQVRTDEEIAKRAEAGAIPFPLRSASFQDEGGIVVEFVKNFILGFDTDRSALAKHYYDDKSDFSYAVNTSAPRDPAASEAEKGDWGDYIKNSRNLKKTSHPGARQHRLFRGTQAISDVFNGLPKTKHPDLAAEARKYMIEAHIQPGVPDLTGQSLSGVDGFMITMHGEFDEVDATTGQSKKKRSFDRTIVIGPSVPGSPSQVRVVNDILTIRAYGGAQAFDPDNFEDWTTTAPPNTDNIPQFPAGVTLEMAEQMVIELQKQTRMTIGYAKDCLEQVSWDFARAVQAFESVKGNLPADAFVAA</sequence>
<dbReference type="STRING" id="1507870.A0A1V8SEL1"/>
<accession>A0A1V8SEL1</accession>
<dbReference type="OrthoDB" id="25872at2759"/>
<evidence type="ECO:0000256" key="6">
    <source>
        <dbReference type="ARBA" id="ARBA00022737"/>
    </source>
</evidence>
<evidence type="ECO:0000313" key="15">
    <source>
        <dbReference type="Proteomes" id="UP000192596"/>
    </source>
</evidence>
<feature type="compositionally biased region" description="Basic and acidic residues" evidence="11">
    <location>
        <begin position="19"/>
        <end position="31"/>
    </location>
</feature>
<evidence type="ECO:0000256" key="11">
    <source>
        <dbReference type="SAM" id="MobiDB-lite"/>
    </source>
</evidence>
<dbReference type="EMBL" id="NAJO01000056">
    <property type="protein sequence ID" value="OQN97261.1"/>
    <property type="molecule type" value="Genomic_DNA"/>
</dbReference>
<evidence type="ECO:0000256" key="7">
    <source>
        <dbReference type="ARBA" id="ARBA00022816"/>
    </source>
</evidence>
<feature type="domain" description="NTF2" evidence="12">
    <location>
        <begin position="385"/>
        <end position="563"/>
    </location>
</feature>
<evidence type="ECO:0000256" key="10">
    <source>
        <dbReference type="ARBA" id="ARBA00069694"/>
    </source>
</evidence>
<comment type="caution">
    <text evidence="14">The sequence shown here is derived from an EMBL/GenBank/DDBJ whole genome shotgun (WGS) entry which is preliminary data.</text>
</comment>
<evidence type="ECO:0000256" key="2">
    <source>
        <dbReference type="ARBA" id="ARBA00009285"/>
    </source>
</evidence>
<dbReference type="PROSITE" id="PS51450">
    <property type="entry name" value="LRR"/>
    <property type="match status" value="1"/>
</dbReference>
<evidence type="ECO:0000256" key="5">
    <source>
        <dbReference type="ARBA" id="ARBA00022614"/>
    </source>
</evidence>
<dbReference type="Pfam" id="PF22602">
    <property type="entry name" value="NXF_NTF2"/>
    <property type="match status" value="1"/>
</dbReference>
<reference evidence="15" key="1">
    <citation type="submission" date="2017-03" db="EMBL/GenBank/DDBJ databases">
        <title>Genomes of endolithic fungi from Antarctica.</title>
        <authorList>
            <person name="Coleine C."/>
            <person name="Masonjones S."/>
            <person name="Stajich J.E."/>
        </authorList>
    </citation>
    <scope>NUCLEOTIDE SEQUENCE [LARGE SCALE GENOMIC DNA]</scope>
    <source>
        <strain evidence="15">CCFEE 5527</strain>
    </source>
</reference>
<dbReference type="InterPro" id="IPR001611">
    <property type="entry name" value="Leu-rich_rpt"/>
</dbReference>
<dbReference type="InterPro" id="IPR009060">
    <property type="entry name" value="UBA-like_sf"/>
</dbReference>
<dbReference type="InterPro" id="IPR018222">
    <property type="entry name" value="Nuclear_transport_factor_2_euk"/>
</dbReference>
<comment type="function">
    <text evidence="9">Involved in the export of mRNA from the nucleus to the cytoplasm.</text>
</comment>
<dbReference type="Gene3D" id="3.10.450.50">
    <property type="match status" value="1"/>
</dbReference>
<evidence type="ECO:0000259" key="13">
    <source>
        <dbReference type="PROSITE" id="PS51281"/>
    </source>
</evidence>
<dbReference type="CDD" id="cd14342">
    <property type="entry name" value="UBA_TAP-C"/>
    <property type="match status" value="1"/>
</dbReference>
<comment type="subcellular location">
    <subcellularLocation>
        <location evidence="1">Nucleus</location>
    </subcellularLocation>
</comment>
<keyword evidence="7" id="KW-0509">mRNA transport</keyword>